<dbReference type="AlphaFoldDB" id="V4PK72"/>
<name>V4PK72_9CAUL</name>
<reference evidence="13 14" key="1">
    <citation type="journal article" date="2014" name="Nature">
        <title>Sequential evolution of bacterial morphology by co-option of a developmental regulator.</title>
        <authorList>
            <person name="Jiang C."/>
            <person name="Brown P.J."/>
            <person name="Ducret A."/>
            <person name="Brun Y.V."/>
        </authorList>
    </citation>
    <scope>NUCLEOTIDE SEQUENCE [LARGE SCALE GENOMIC DNA]</scope>
    <source>
        <strain evidence="13 14">DSM 16100</strain>
    </source>
</reference>
<accession>V4PK72</accession>
<evidence type="ECO:0000256" key="10">
    <source>
        <dbReference type="SAM" id="SignalP"/>
    </source>
</evidence>
<dbReference type="PATRIC" id="fig|1121022.4.peg.478"/>
<keyword evidence="5 9" id="KW-0798">TonB box</keyword>
<dbReference type="InterPro" id="IPR000531">
    <property type="entry name" value="Beta-barrel_TonB"/>
</dbReference>
<dbReference type="Gene3D" id="2.170.130.10">
    <property type="entry name" value="TonB-dependent receptor, plug domain"/>
    <property type="match status" value="1"/>
</dbReference>
<dbReference type="Proteomes" id="UP000017837">
    <property type="component" value="Unassembled WGS sequence"/>
</dbReference>
<dbReference type="SUPFAM" id="SSF56935">
    <property type="entry name" value="Porins"/>
    <property type="match status" value="1"/>
</dbReference>
<evidence type="ECO:0000313" key="13">
    <source>
        <dbReference type="EMBL" id="ESQ94382.1"/>
    </source>
</evidence>
<evidence type="ECO:0008006" key="15">
    <source>
        <dbReference type="Google" id="ProtNLM"/>
    </source>
</evidence>
<feature type="domain" description="TonB-dependent receptor plug" evidence="12">
    <location>
        <begin position="53"/>
        <end position="173"/>
    </location>
</feature>
<gene>
    <name evidence="13" type="ORF">ABENE_02425</name>
</gene>
<evidence type="ECO:0000256" key="9">
    <source>
        <dbReference type="RuleBase" id="RU003357"/>
    </source>
</evidence>
<feature type="domain" description="TonB-dependent receptor-like beta-barrel" evidence="11">
    <location>
        <begin position="328"/>
        <end position="760"/>
    </location>
</feature>
<organism evidence="13 14">
    <name type="scientific">Asticcacaulis benevestitus DSM 16100 = ATCC BAA-896</name>
    <dbReference type="NCBI Taxonomy" id="1121022"/>
    <lineage>
        <taxon>Bacteria</taxon>
        <taxon>Pseudomonadati</taxon>
        <taxon>Pseudomonadota</taxon>
        <taxon>Alphaproteobacteria</taxon>
        <taxon>Caulobacterales</taxon>
        <taxon>Caulobacteraceae</taxon>
        <taxon>Asticcacaulis</taxon>
    </lineage>
</organism>
<dbReference type="Gene3D" id="2.40.170.20">
    <property type="entry name" value="TonB-dependent receptor, beta-barrel domain"/>
    <property type="match status" value="1"/>
</dbReference>
<evidence type="ECO:0000256" key="2">
    <source>
        <dbReference type="ARBA" id="ARBA00022448"/>
    </source>
</evidence>
<keyword evidence="7 8" id="KW-0998">Cell outer membrane</keyword>
<dbReference type="STRING" id="1121022.GCA_000376105_00342"/>
<feature type="signal peptide" evidence="10">
    <location>
        <begin position="1"/>
        <end position="25"/>
    </location>
</feature>
<dbReference type="InterPro" id="IPR039426">
    <property type="entry name" value="TonB-dep_rcpt-like"/>
</dbReference>
<keyword evidence="6 8" id="KW-0472">Membrane</keyword>
<dbReference type="InterPro" id="IPR036942">
    <property type="entry name" value="Beta-barrel_TonB_sf"/>
</dbReference>
<protein>
    <recommendedName>
        <fullName evidence="15">TonB-denpendent receptor</fullName>
    </recommendedName>
</protein>
<dbReference type="PANTHER" id="PTHR47234:SF3">
    <property type="entry name" value="SECRETIN_TONB SHORT N-TERMINAL DOMAIN-CONTAINING PROTEIN"/>
    <property type="match status" value="1"/>
</dbReference>
<evidence type="ECO:0000313" key="14">
    <source>
        <dbReference type="Proteomes" id="UP000017837"/>
    </source>
</evidence>
<evidence type="ECO:0000259" key="12">
    <source>
        <dbReference type="Pfam" id="PF07715"/>
    </source>
</evidence>
<dbReference type="PROSITE" id="PS52016">
    <property type="entry name" value="TONB_DEPENDENT_REC_3"/>
    <property type="match status" value="1"/>
</dbReference>
<dbReference type="Pfam" id="PF07715">
    <property type="entry name" value="Plug"/>
    <property type="match status" value="1"/>
</dbReference>
<feature type="chain" id="PRO_5004723858" description="TonB-denpendent receptor" evidence="10">
    <location>
        <begin position="26"/>
        <end position="806"/>
    </location>
</feature>
<evidence type="ECO:0000256" key="1">
    <source>
        <dbReference type="ARBA" id="ARBA00004571"/>
    </source>
</evidence>
<evidence type="ECO:0000256" key="6">
    <source>
        <dbReference type="ARBA" id="ARBA00023136"/>
    </source>
</evidence>
<dbReference type="CDD" id="cd01347">
    <property type="entry name" value="ligand_gated_channel"/>
    <property type="match status" value="1"/>
</dbReference>
<dbReference type="EMBL" id="AWGB01000004">
    <property type="protein sequence ID" value="ESQ94382.1"/>
    <property type="molecule type" value="Genomic_DNA"/>
</dbReference>
<keyword evidence="4 8" id="KW-0812">Transmembrane</keyword>
<comment type="subcellular location">
    <subcellularLocation>
        <location evidence="1 8">Cell outer membrane</location>
        <topology evidence="1 8">Multi-pass membrane protein</topology>
    </subcellularLocation>
</comment>
<evidence type="ECO:0000256" key="5">
    <source>
        <dbReference type="ARBA" id="ARBA00023077"/>
    </source>
</evidence>
<dbReference type="GO" id="GO:0009279">
    <property type="term" value="C:cell outer membrane"/>
    <property type="evidence" value="ECO:0007669"/>
    <property type="project" value="UniProtKB-SubCell"/>
</dbReference>
<keyword evidence="14" id="KW-1185">Reference proteome</keyword>
<dbReference type="OrthoDB" id="7051241at2"/>
<evidence type="ECO:0000256" key="7">
    <source>
        <dbReference type="ARBA" id="ARBA00023237"/>
    </source>
</evidence>
<keyword evidence="10" id="KW-0732">Signal</keyword>
<sequence length="806" mass="85503">MSKRLYVTTALVLSLSAVLTTQTFAQDAEPAAAADEPTQVVVTGQRASKRSRLDTLAPVDVITAASLAAQGTTELAQGLSRVTPSLNFPRPAGVDGTDNVRPASLRGLSPDQTLVLVNGKRRHSSALVNVNGATGRGSSAVDLNAIPEAALDRLEVLRDGASAQYGSDAIAGVINLHLREANHGGGLSVSYGKYDTEIKAANSSRHASDGATTNVSGWVGLPLGSDGFLTISGETRRRNPTSRGDIDALVSPAVVTSRYGDPAQSSYSFFVNAGKPLDDNWTLYGNASLSDLDSKSAAFFRHADASGNVSEVYPFGFLPVINAQSSDYSAAVGVRGNLGEWTSDFSLSAGGNKLDYYTLNSINPSYGAASQRDFYDGQLKYAQTVFNADISRPFAISGWASPLTLALGLEARQETYEIKAGDVQSYALGPLTTKSAGAQGFGGFQPSNVVNEDRNNIGVYADVAADITDRFSFDAAIRAENYSDFGDNLSGKLAARYKLTDSFAVRGSVSTGFRAPSLAQQYFTSTASVLDTSGSVGKIVETGTFPATSNVAIALGAEPLKAEKSTNYTLGGVWHSGPFEVTLDAYSIKIEDRVLLSENISKGFSPQVATLLAPYGVSAARFFINGAATTTNGVDLVANYRLPTDFGRFNISLAYNHNETEIDSLNTLDNSPLNPQPVLFARVRQVILTNSSPEDKATLAVDWTKGQWIVNGRATYYGDVIDPNADIAKDIHSGDHTLVDLSASYRFGTGTTVTLGADNLFDEYPNKTRADLNVTSGNGVGALAFTRFSPFGFNGRYLYAKLSQTW</sequence>
<proteinExistence type="inferred from homology"/>
<evidence type="ECO:0000256" key="4">
    <source>
        <dbReference type="ARBA" id="ARBA00022692"/>
    </source>
</evidence>
<dbReference type="Pfam" id="PF00593">
    <property type="entry name" value="TonB_dep_Rec_b-barrel"/>
    <property type="match status" value="1"/>
</dbReference>
<dbReference type="eggNOG" id="COG4771">
    <property type="taxonomic scope" value="Bacteria"/>
</dbReference>
<evidence type="ECO:0000256" key="3">
    <source>
        <dbReference type="ARBA" id="ARBA00022452"/>
    </source>
</evidence>
<keyword evidence="3 8" id="KW-1134">Transmembrane beta strand</keyword>
<dbReference type="PANTHER" id="PTHR47234">
    <property type="match status" value="1"/>
</dbReference>
<comment type="caution">
    <text evidence="13">The sequence shown here is derived from an EMBL/GenBank/DDBJ whole genome shotgun (WGS) entry which is preliminary data.</text>
</comment>
<evidence type="ECO:0000256" key="8">
    <source>
        <dbReference type="PROSITE-ProRule" id="PRU01360"/>
    </source>
</evidence>
<dbReference type="RefSeq" id="WP_018080020.1">
    <property type="nucleotide sequence ID" value="NZ_AQWM01000001.1"/>
</dbReference>
<keyword evidence="2 8" id="KW-0813">Transport</keyword>
<dbReference type="InterPro" id="IPR037066">
    <property type="entry name" value="Plug_dom_sf"/>
</dbReference>
<dbReference type="InterPro" id="IPR012910">
    <property type="entry name" value="Plug_dom"/>
</dbReference>
<comment type="similarity">
    <text evidence="8 9">Belongs to the TonB-dependent receptor family.</text>
</comment>
<evidence type="ECO:0000259" key="11">
    <source>
        <dbReference type="Pfam" id="PF00593"/>
    </source>
</evidence>